<evidence type="ECO:0000313" key="5">
    <source>
        <dbReference type="EMBL" id="CUS50926.1"/>
    </source>
</evidence>
<dbReference type="Pfam" id="PF00440">
    <property type="entry name" value="TetR_N"/>
    <property type="match status" value="1"/>
</dbReference>
<proteinExistence type="predicted"/>
<feature type="domain" description="HTH tetR-type" evidence="4">
    <location>
        <begin position="15"/>
        <end position="75"/>
    </location>
</feature>
<reference evidence="5" key="1">
    <citation type="submission" date="2015-10" db="EMBL/GenBank/DDBJ databases">
        <authorList>
            <person name="Gilbert D.G."/>
        </authorList>
    </citation>
    <scope>NUCLEOTIDE SEQUENCE</scope>
</reference>
<dbReference type="GO" id="GO:0000976">
    <property type="term" value="F:transcription cis-regulatory region binding"/>
    <property type="evidence" value="ECO:0007669"/>
    <property type="project" value="TreeGrafter"/>
</dbReference>
<gene>
    <name evidence="5" type="ORF">MGWOODY_XGa2269</name>
</gene>
<name>A0A160TS35_9ZZZZ</name>
<keyword evidence="1" id="KW-0805">Transcription regulation</keyword>
<dbReference type="InterPro" id="IPR036271">
    <property type="entry name" value="Tet_transcr_reg_TetR-rel_C_sf"/>
</dbReference>
<dbReference type="InterPro" id="IPR001647">
    <property type="entry name" value="HTH_TetR"/>
</dbReference>
<dbReference type="Gene3D" id="1.10.357.10">
    <property type="entry name" value="Tetracycline Repressor, domain 2"/>
    <property type="match status" value="1"/>
</dbReference>
<evidence type="ECO:0000256" key="3">
    <source>
        <dbReference type="ARBA" id="ARBA00023163"/>
    </source>
</evidence>
<dbReference type="EMBL" id="CZRL01000045">
    <property type="protein sequence ID" value="CUS50926.1"/>
    <property type="molecule type" value="Genomic_DNA"/>
</dbReference>
<dbReference type="InterPro" id="IPR009057">
    <property type="entry name" value="Homeodomain-like_sf"/>
</dbReference>
<protein>
    <submittedName>
        <fullName evidence="5">Transcriptional regulator, TetR family</fullName>
    </submittedName>
</protein>
<evidence type="ECO:0000256" key="1">
    <source>
        <dbReference type="ARBA" id="ARBA00023015"/>
    </source>
</evidence>
<accession>A0A160TS35</accession>
<dbReference type="InterPro" id="IPR050109">
    <property type="entry name" value="HTH-type_TetR-like_transc_reg"/>
</dbReference>
<dbReference type="PROSITE" id="PS50977">
    <property type="entry name" value="HTH_TETR_2"/>
    <property type="match status" value="1"/>
</dbReference>
<keyword evidence="3" id="KW-0804">Transcription</keyword>
<organism evidence="5">
    <name type="scientific">hydrothermal vent metagenome</name>
    <dbReference type="NCBI Taxonomy" id="652676"/>
    <lineage>
        <taxon>unclassified sequences</taxon>
        <taxon>metagenomes</taxon>
        <taxon>ecological metagenomes</taxon>
    </lineage>
</organism>
<dbReference type="PANTHER" id="PTHR30055">
    <property type="entry name" value="HTH-TYPE TRANSCRIPTIONAL REGULATOR RUTR"/>
    <property type="match status" value="1"/>
</dbReference>
<sequence>MRIAKTTDKRRIRGERSKQAIVKAAISCIARRGLHDATLERVAQKAKVSKALVAFHFKSKTGMLGAVLDHQETIFEKGWDAILAGNSISTSGTLLELLDYDVRFSVEYRDFISVWHAYWGEPEGNSLYRNLSQPRDERYEKDVRRLLSNLTKEGKYNDINITAVERGINAMVFGIWRDSHLANGPNDYSNGMQAIYAYLQKVFPLHYKPKVFRKKKSR</sequence>
<dbReference type="PRINTS" id="PR00455">
    <property type="entry name" value="HTHTETR"/>
</dbReference>
<dbReference type="SUPFAM" id="SSF46689">
    <property type="entry name" value="Homeodomain-like"/>
    <property type="match status" value="1"/>
</dbReference>
<dbReference type="SUPFAM" id="SSF48498">
    <property type="entry name" value="Tetracyclin repressor-like, C-terminal domain"/>
    <property type="match status" value="1"/>
</dbReference>
<dbReference type="PANTHER" id="PTHR30055:SF234">
    <property type="entry name" value="HTH-TYPE TRANSCRIPTIONAL REGULATOR BETI"/>
    <property type="match status" value="1"/>
</dbReference>
<evidence type="ECO:0000256" key="2">
    <source>
        <dbReference type="ARBA" id="ARBA00023125"/>
    </source>
</evidence>
<dbReference type="AlphaFoldDB" id="A0A160TS35"/>
<evidence type="ECO:0000259" key="4">
    <source>
        <dbReference type="PROSITE" id="PS50977"/>
    </source>
</evidence>
<keyword evidence="2" id="KW-0238">DNA-binding</keyword>
<dbReference type="GO" id="GO:0003700">
    <property type="term" value="F:DNA-binding transcription factor activity"/>
    <property type="evidence" value="ECO:0007669"/>
    <property type="project" value="TreeGrafter"/>
</dbReference>